<evidence type="ECO:0000256" key="7">
    <source>
        <dbReference type="SAM" id="Phobius"/>
    </source>
</evidence>
<evidence type="ECO:0000259" key="8">
    <source>
        <dbReference type="Pfam" id="PF20684"/>
    </source>
</evidence>
<reference evidence="9 10" key="1">
    <citation type="journal article" date="2018" name="Front. Microbiol.">
        <title>Genome-Wide Analysis of Corynespora cassiicola Leaf Fall Disease Putative Effectors.</title>
        <authorList>
            <person name="Lopez D."/>
            <person name="Ribeiro S."/>
            <person name="Label P."/>
            <person name="Fumanal B."/>
            <person name="Venisse J.S."/>
            <person name="Kohler A."/>
            <person name="de Oliveira R.R."/>
            <person name="Labutti K."/>
            <person name="Lipzen A."/>
            <person name="Lail K."/>
            <person name="Bauer D."/>
            <person name="Ohm R.A."/>
            <person name="Barry K.W."/>
            <person name="Spatafora J."/>
            <person name="Grigoriev I.V."/>
            <person name="Martin F.M."/>
            <person name="Pujade-Renaud V."/>
        </authorList>
    </citation>
    <scope>NUCLEOTIDE SEQUENCE [LARGE SCALE GENOMIC DNA]</scope>
    <source>
        <strain evidence="9 10">Philippines</strain>
    </source>
</reference>
<evidence type="ECO:0000256" key="2">
    <source>
        <dbReference type="ARBA" id="ARBA00022692"/>
    </source>
</evidence>
<feature type="transmembrane region" description="Helical" evidence="7">
    <location>
        <begin position="255"/>
        <end position="274"/>
    </location>
</feature>
<feature type="domain" description="Rhodopsin" evidence="8">
    <location>
        <begin position="80"/>
        <end position="269"/>
    </location>
</feature>
<comment type="similarity">
    <text evidence="5">Belongs to the SAT4 family.</text>
</comment>
<dbReference type="Pfam" id="PF20684">
    <property type="entry name" value="Fung_rhodopsin"/>
    <property type="match status" value="1"/>
</dbReference>
<keyword evidence="2 7" id="KW-0812">Transmembrane</keyword>
<evidence type="ECO:0000256" key="6">
    <source>
        <dbReference type="SAM" id="MobiDB-lite"/>
    </source>
</evidence>
<dbReference type="PANTHER" id="PTHR33048:SF160">
    <property type="entry name" value="SAT4 FAMILY MEMBRANE PROTEIN"/>
    <property type="match status" value="1"/>
</dbReference>
<sequence length="407" mass="45090">MTGIRALHSALKTSTKPLKPICGNMATHLSLSPTPTPTFTPALKPPPGITPEPDNPASLAHVTDISIGVCIPLISIFFGLRTYVRGYLKRIWLFEDYLVTVSAIGSIAYCGIVRATMANHGGEHGWDITPGEAHQAAYWFNTAAVIYGVMICVTKISILVLYRRVFSPVRWSRFDISIITLIIAMALFYGITTFLKIFQCYPRQKIWNNSVHGKCIEMSWILNMSGGFNTVTDYMILLLPIHAVKKLQMDQLKKIFVVLAFTFGLWQVPSSFLITDGPKDASCCFHEIELTLTTPSAPIFATIGLAARIKNSGNLDKSWKQPEILLWGMAELSSCNLCVSFPEITTLFRKRRHVFGPRRPTASVLKALSDSHSNRKQSADPYLPKSLMSNTLGAGGEGSYIELDNRS</sequence>
<dbReference type="OrthoDB" id="5342292at2759"/>
<evidence type="ECO:0000256" key="5">
    <source>
        <dbReference type="ARBA" id="ARBA00038359"/>
    </source>
</evidence>
<feature type="transmembrane region" description="Helical" evidence="7">
    <location>
        <begin position="65"/>
        <end position="84"/>
    </location>
</feature>
<evidence type="ECO:0000256" key="1">
    <source>
        <dbReference type="ARBA" id="ARBA00004141"/>
    </source>
</evidence>
<organism evidence="9 10">
    <name type="scientific">Corynespora cassiicola Philippines</name>
    <dbReference type="NCBI Taxonomy" id="1448308"/>
    <lineage>
        <taxon>Eukaryota</taxon>
        <taxon>Fungi</taxon>
        <taxon>Dikarya</taxon>
        <taxon>Ascomycota</taxon>
        <taxon>Pezizomycotina</taxon>
        <taxon>Dothideomycetes</taxon>
        <taxon>Pleosporomycetidae</taxon>
        <taxon>Pleosporales</taxon>
        <taxon>Corynesporascaceae</taxon>
        <taxon>Corynespora</taxon>
    </lineage>
</organism>
<dbReference type="PANTHER" id="PTHR33048">
    <property type="entry name" value="PTH11-LIKE INTEGRAL MEMBRANE PROTEIN (AFU_ORTHOLOGUE AFUA_5G11245)"/>
    <property type="match status" value="1"/>
</dbReference>
<protein>
    <submittedName>
        <fullName evidence="9">Putative integral membrane protein</fullName>
    </submittedName>
</protein>
<dbReference type="InterPro" id="IPR052337">
    <property type="entry name" value="SAT4-like"/>
</dbReference>
<proteinExistence type="inferred from homology"/>
<comment type="subcellular location">
    <subcellularLocation>
        <location evidence="1">Membrane</location>
        <topology evidence="1">Multi-pass membrane protein</topology>
    </subcellularLocation>
</comment>
<evidence type="ECO:0000313" key="10">
    <source>
        <dbReference type="Proteomes" id="UP000240883"/>
    </source>
</evidence>
<keyword evidence="4 7" id="KW-0472">Membrane</keyword>
<dbReference type="EMBL" id="KZ678138">
    <property type="protein sequence ID" value="PSN64774.1"/>
    <property type="molecule type" value="Genomic_DNA"/>
</dbReference>
<dbReference type="AlphaFoldDB" id="A0A2T2NH65"/>
<feature type="transmembrane region" description="Helical" evidence="7">
    <location>
        <begin position="174"/>
        <end position="198"/>
    </location>
</feature>
<evidence type="ECO:0000256" key="3">
    <source>
        <dbReference type="ARBA" id="ARBA00022989"/>
    </source>
</evidence>
<keyword evidence="10" id="KW-1185">Reference proteome</keyword>
<feature type="transmembrane region" description="Helical" evidence="7">
    <location>
        <begin position="218"/>
        <end position="243"/>
    </location>
</feature>
<dbReference type="Proteomes" id="UP000240883">
    <property type="component" value="Unassembled WGS sequence"/>
</dbReference>
<name>A0A2T2NH65_CORCC</name>
<dbReference type="InterPro" id="IPR049326">
    <property type="entry name" value="Rhodopsin_dom_fungi"/>
</dbReference>
<evidence type="ECO:0000256" key="4">
    <source>
        <dbReference type="ARBA" id="ARBA00023136"/>
    </source>
</evidence>
<accession>A0A2T2NH65</accession>
<feature type="transmembrane region" description="Helical" evidence="7">
    <location>
        <begin position="137"/>
        <end position="162"/>
    </location>
</feature>
<keyword evidence="3 7" id="KW-1133">Transmembrane helix</keyword>
<gene>
    <name evidence="9" type="ORF">BS50DRAFT_576159</name>
</gene>
<dbReference type="GO" id="GO:0016020">
    <property type="term" value="C:membrane"/>
    <property type="evidence" value="ECO:0007669"/>
    <property type="project" value="UniProtKB-SubCell"/>
</dbReference>
<evidence type="ECO:0000313" key="9">
    <source>
        <dbReference type="EMBL" id="PSN64774.1"/>
    </source>
</evidence>
<feature type="region of interest" description="Disordered" evidence="6">
    <location>
        <begin position="367"/>
        <end position="387"/>
    </location>
</feature>
<dbReference type="STRING" id="1448308.A0A2T2NH65"/>